<dbReference type="FunFam" id="2.60.40.10:FF:000829">
    <property type="entry name" value="Sialic acid-binding Ig-like lectin 8"/>
    <property type="match status" value="1"/>
</dbReference>
<dbReference type="PANTHER" id="PTHR12035:SF125">
    <property type="entry name" value="SIALIC ACID-BINDING IG-LIKE LECTIN 5"/>
    <property type="match status" value="1"/>
</dbReference>
<dbReference type="PANTHER" id="PTHR12035">
    <property type="entry name" value="SIALIC ACID BINDING IMMUNOGLOBULIN-LIKE LECTIN"/>
    <property type="match status" value="1"/>
</dbReference>
<keyword evidence="3 13" id="KW-0732">Signal</keyword>
<accession>A0A8U0S2C4</accession>
<dbReference type="GO" id="GO:0005886">
    <property type="term" value="C:plasma membrane"/>
    <property type="evidence" value="ECO:0007669"/>
    <property type="project" value="TreeGrafter"/>
</dbReference>
<dbReference type="PROSITE" id="PS50835">
    <property type="entry name" value="IG_LIKE"/>
    <property type="match status" value="3"/>
</dbReference>
<dbReference type="GeneID" id="106003292"/>
<dbReference type="Gene3D" id="2.60.40.10">
    <property type="entry name" value="Immunoglobulins"/>
    <property type="match status" value="4"/>
</dbReference>
<evidence type="ECO:0000256" key="8">
    <source>
        <dbReference type="ARBA" id="ARBA00023157"/>
    </source>
</evidence>
<comment type="similarity">
    <text evidence="11">Belongs to the immunoglobulin superfamily. SIGLEC (sialic acid binding Ig-like lectin) family.</text>
</comment>
<dbReference type="SUPFAM" id="SSF48726">
    <property type="entry name" value="Immunoglobulin"/>
    <property type="match status" value="4"/>
</dbReference>
<keyword evidence="5" id="KW-0130">Cell adhesion</keyword>
<reference evidence="16 17" key="1">
    <citation type="submission" date="2025-04" db="UniProtKB">
        <authorList>
            <consortium name="RefSeq"/>
        </authorList>
    </citation>
    <scope>IDENTIFICATION</scope>
    <source>
        <tissue evidence="16 17">Brain</tissue>
    </source>
</reference>
<keyword evidence="4" id="KW-0430">Lectin</keyword>
<dbReference type="GO" id="GO:0033691">
    <property type="term" value="F:sialic acid binding"/>
    <property type="evidence" value="ECO:0007669"/>
    <property type="project" value="TreeGrafter"/>
</dbReference>
<feature type="signal peptide" evidence="13">
    <location>
        <begin position="1"/>
        <end position="22"/>
    </location>
</feature>
<evidence type="ECO:0000256" key="5">
    <source>
        <dbReference type="ARBA" id="ARBA00022889"/>
    </source>
</evidence>
<dbReference type="GO" id="GO:0030246">
    <property type="term" value="F:carbohydrate binding"/>
    <property type="evidence" value="ECO:0007669"/>
    <property type="project" value="UniProtKB-KW"/>
</dbReference>
<dbReference type="GO" id="GO:0007155">
    <property type="term" value="P:cell adhesion"/>
    <property type="evidence" value="ECO:0007669"/>
    <property type="project" value="UniProtKB-KW"/>
</dbReference>
<evidence type="ECO:0000313" key="15">
    <source>
        <dbReference type="Proteomes" id="UP000000715"/>
    </source>
</evidence>
<dbReference type="AlphaFoldDB" id="A0A8U0S2C4"/>
<dbReference type="RefSeq" id="XP_044933330.1">
    <property type="nucleotide sequence ID" value="XM_045077395.1"/>
</dbReference>
<dbReference type="InterPro" id="IPR007110">
    <property type="entry name" value="Ig-like_dom"/>
</dbReference>
<evidence type="ECO:0000256" key="1">
    <source>
        <dbReference type="ARBA" id="ARBA00004479"/>
    </source>
</evidence>
<dbReference type="SMART" id="SM00408">
    <property type="entry name" value="IGc2"/>
    <property type="match status" value="1"/>
</dbReference>
<evidence type="ECO:0000256" key="13">
    <source>
        <dbReference type="SAM" id="SignalP"/>
    </source>
</evidence>
<dbReference type="OrthoDB" id="10012075at2759"/>
<dbReference type="InterPro" id="IPR036179">
    <property type="entry name" value="Ig-like_dom_sf"/>
</dbReference>
<evidence type="ECO:0000256" key="7">
    <source>
        <dbReference type="ARBA" id="ARBA00023136"/>
    </source>
</evidence>
<evidence type="ECO:0000256" key="12">
    <source>
        <dbReference type="SAM" id="Phobius"/>
    </source>
</evidence>
<dbReference type="InterPro" id="IPR003599">
    <property type="entry name" value="Ig_sub"/>
</dbReference>
<evidence type="ECO:0000256" key="4">
    <source>
        <dbReference type="ARBA" id="ARBA00022734"/>
    </source>
</evidence>
<keyword evidence="9" id="KW-0325">Glycoprotein</keyword>
<dbReference type="InterPro" id="IPR013106">
    <property type="entry name" value="Ig_V-set"/>
</dbReference>
<feature type="domain" description="Ig-like" evidence="14">
    <location>
        <begin position="151"/>
        <end position="234"/>
    </location>
</feature>
<evidence type="ECO:0000256" key="10">
    <source>
        <dbReference type="ARBA" id="ARBA00023319"/>
    </source>
</evidence>
<evidence type="ECO:0000256" key="9">
    <source>
        <dbReference type="ARBA" id="ARBA00023180"/>
    </source>
</evidence>
<dbReference type="InterPro" id="IPR051036">
    <property type="entry name" value="SIGLEC"/>
</dbReference>
<dbReference type="Pfam" id="PF07686">
    <property type="entry name" value="V-set"/>
    <property type="match status" value="1"/>
</dbReference>
<evidence type="ECO:0000256" key="6">
    <source>
        <dbReference type="ARBA" id="ARBA00022989"/>
    </source>
</evidence>
<protein>
    <submittedName>
        <fullName evidence="16 17">Sialic acid-binding Ig-like lectin 5 isoform X1</fullName>
    </submittedName>
</protein>
<sequence>MPADADMVSLLLLPLLWGGSLQEDWGYQLRVQDTVTVQEGLCVHVPCSFSYPWSSWSTHERPYVYWFRSGDSSHNSQLVATNDPTKTVKTEFRDRFNVVRKPQENDCSLRIREARRSDQGLYKFQIGKDYVRYAYKDKQLNLKVAALTQEPDIHFLEPLKSGYPTNLTCSLRGSCEEGRPLSFFWMGGALDSLDPQTLHSSVLTLTPRVQDHGSNLTCQVHLPGVQGTVERTIRLNVSYAPQNLTISHLSSDGTASLSALMEPSHWVKEGEGNANQLLRRREEGDCQPPTTGAGALPLSLHLSPKALKILEKGLTILTQEGQIPRLLCVAEGNPPAQLSWVLGGQTLSSSHPAHPGILELPQIQMEHEGDLTCQAQNALGSQHISLHLSVVYPPRLLSLSCSWEGEGPHCNCSSRAQPAPTLRWRLGEELLEGNHSNASCTATSSLAGPWANSSLSLSGPLGSGLRLSCEARNDHGKQSAAVLLLPGKPVLLAGAVPAALGGAGAMALLSLSLCLLFFCIVKARRKQASGSREGLDDEDPVMGTVAWSPDGHSSLGPAVVQLHWLSHGLHTHLLPYDLEPLRVQFLQTPVPVSTRPPLAIAIPAPVPTPSAQGSFCHPPPCQCLCLFLKERAPCLSLS</sequence>
<dbReference type="Pfam" id="PF07679">
    <property type="entry name" value="I-set"/>
    <property type="match status" value="1"/>
</dbReference>
<keyword evidence="8" id="KW-1015">Disulfide bond</keyword>
<evidence type="ECO:0000313" key="17">
    <source>
        <dbReference type="RefSeq" id="XP_044933330.1"/>
    </source>
</evidence>
<feature type="domain" description="Ig-like" evidence="14">
    <location>
        <begin position="14"/>
        <end position="122"/>
    </location>
</feature>
<feature type="domain" description="Ig-like" evidence="14">
    <location>
        <begin position="304"/>
        <end position="389"/>
    </location>
</feature>
<name>A0A8U0S2C4_MUSPF</name>
<evidence type="ECO:0000256" key="11">
    <source>
        <dbReference type="ARBA" id="ARBA00038361"/>
    </source>
</evidence>
<evidence type="ECO:0000259" key="14">
    <source>
        <dbReference type="PROSITE" id="PS50835"/>
    </source>
</evidence>
<evidence type="ECO:0000313" key="16">
    <source>
        <dbReference type="RefSeq" id="XP_044933329.1"/>
    </source>
</evidence>
<evidence type="ECO:0000256" key="3">
    <source>
        <dbReference type="ARBA" id="ARBA00022729"/>
    </source>
</evidence>
<keyword evidence="6 12" id="KW-1133">Transmembrane helix</keyword>
<organism evidence="15 16">
    <name type="scientific">Mustela putorius furo</name>
    <name type="common">European domestic ferret</name>
    <name type="synonym">Mustela furo</name>
    <dbReference type="NCBI Taxonomy" id="9669"/>
    <lineage>
        <taxon>Eukaryota</taxon>
        <taxon>Metazoa</taxon>
        <taxon>Chordata</taxon>
        <taxon>Craniata</taxon>
        <taxon>Vertebrata</taxon>
        <taxon>Euteleostomi</taxon>
        <taxon>Mammalia</taxon>
        <taxon>Eutheria</taxon>
        <taxon>Laurasiatheria</taxon>
        <taxon>Carnivora</taxon>
        <taxon>Caniformia</taxon>
        <taxon>Musteloidea</taxon>
        <taxon>Mustelidae</taxon>
        <taxon>Mustelinae</taxon>
        <taxon>Mustela</taxon>
    </lineage>
</organism>
<feature type="chain" id="PRO_5044694035" evidence="13">
    <location>
        <begin position="23"/>
        <end position="638"/>
    </location>
</feature>
<evidence type="ECO:0000256" key="2">
    <source>
        <dbReference type="ARBA" id="ARBA00022692"/>
    </source>
</evidence>
<comment type="subcellular location">
    <subcellularLocation>
        <location evidence="1">Membrane</location>
        <topology evidence="1">Single-pass type I membrane protein</topology>
    </subcellularLocation>
</comment>
<gene>
    <name evidence="16 17" type="primary">LOC106003292</name>
</gene>
<dbReference type="Proteomes" id="UP000000715">
    <property type="component" value="Unplaced"/>
</dbReference>
<feature type="transmembrane region" description="Helical" evidence="12">
    <location>
        <begin position="498"/>
        <end position="521"/>
    </location>
</feature>
<keyword evidence="15" id="KW-1185">Reference proteome</keyword>
<proteinExistence type="inferred from homology"/>
<dbReference type="InterPro" id="IPR013098">
    <property type="entry name" value="Ig_I-set"/>
</dbReference>
<keyword evidence="7 12" id="KW-0472">Membrane</keyword>
<keyword evidence="10" id="KW-0393">Immunoglobulin domain</keyword>
<dbReference type="SMART" id="SM00409">
    <property type="entry name" value="IG"/>
    <property type="match status" value="3"/>
</dbReference>
<dbReference type="InterPro" id="IPR013783">
    <property type="entry name" value="Ig-like_fold"/>
</dbReference>
<dbReference type="RefSeq" id="XP_044933329.1">
    <property type="nucleotide sequence ID" value="XM_045077394.1"/>
</dbReference>
<dbReference type="InterPro" id="IPR003598">
    <property type="entry name" value="Ig_sub2"/>
</dbReference>
<keyword evidence="2 12" id="KW-0812">Transmembrane</keyword>